<keyword evidence="9" id="KW-1133">Transmembrane helix</keyword>
<dbReference type="PROSITE" id="PS50011">
    <property type="entry name" value="PROTEIN_KINASE_DOM"/>
    <property type="match status" value="1"/>
</dbReference>
<keyword evidence="5 11" id="KW-0418">Kinase</keyword>
<dbReference type="RefSeq" id="WP_372504223.1">
    <property type="nucleotide sequence ID" value="NZ_JAMTCO010000012.1"/>
</dbReference>
<dbReference type="InterPro" id="IPR017441">
    <property type="entry name" value="Protein_kinase_ATP_BS"/>
</dbReference>
<dbReference type="CDD" id="cd14014">
    <property type="entry name" value="STKc_PknB_like"/>
    <property type="match status" value="1"/>
</dbReference>
<evidence type="ECO:0000256" key="9">
    <source>
        <dbReference type="SAM" id="Phobius"/>
    </source>
</evidence>
<evidence type="ECO:0000256" key="7">
    <source>
        <dbReference type="PROSITE-ProRule" id="PRU10141"/>
    </source>
</evidence>
<keyword evidence="3" id="KW-0808">Transferase</keyword>
<dbReference type="InterPro" id="IPR008271">
    <property type="entry name" value="Ser/Thr_kinase_AS"/>
</dbReference>
<evidence type="ECO:0000256" key="4">
    <source>
        <dbReference type="ARBA" id="ARBA00022741"/>
    </source>
</evidence>
<dbReference type="Pfam" id="PF00069">
    <property type="entry name" value="Pkinase"/>
    <property type="match status" value="1"/>
</dbReference>
<keyword evidence="2 11" id="KW-0723">Serine/threonine-protein kinase</keyword>
<dbReference type="EMBL" id="JAMTCO010000012">
    <property type="protein sequence ID" value="MCP2272357.1"/>
    <property type="molecule type" value="Genomic_DNA"/>
</dbReference>
<dbReference type="PROSITE" id="PS00107">
    <property type="entry name" value="PROTEIN_KINASE_ATP"/>
    <property type="match status" value="1"/>
</dbReference>
<name>A0ABT1II83_9PSEU</name>
<evidence type="ECO:0000259" key="10">
    <source>
        <dbReference type="PROSITE" id="PS50011"/>
    </source>
</evidence>
<feature type="transmembrane region" description="Helical" evidence="9">
    <location>
        <begin position="340"/>
        <end position="362"/>
    </location>
</feature>
<dbReference type="PANTHER" id="PTHR43289:SF6">
    <property type="entry name" value="SERINE_THREONINE-PROTEIN KINASE NEKL-3"/>
    <property type="match status" value="1"/>
</dbReference>
<dbReference type="SMART" id="SM00220">
    <property type="entry name" value="S_TKc"/>
    <property type="match status" value="1"/>
</dbReference>
<evidence type="ECO:0000256" key="3">
    <source>
        <dbReference type="ARBA" id="ARBA00022679"/>
    </source>
</evidence>
<sequence>MSPVSAPEPSQRLVAGRYRLRKLLGQGSMGTVWEAHDELLRRPVAVKQVRLPADDTPVEEIEELRERTLREARAIAVVSHPNVITLHDVALEDDEPFVVMEFLVAASLAELVTANGPLEVEQAAIVGHAVAAALSAAHSAGVVHRDVKPGNVLVSPDGQVKLTDFGIARNLSERTLTSTGIMLGSPCYIAPEIASGGAVTPNADLWGLGATLFATVEGHAPYDADAPAMEIVGQVVNGEVPRPEHDGPLREVIMGLMVKDPAARMSLREVRERLYPLMPAPGSPVYESLRLDPTPPEEAPTVVTRPAVPLDGPTETGIPLASTPGPLPFERTGGRRGRGVAVLLGVVSVALFATAAVGGFALTRAVAGQPVLPVSAPVASQQAAAPLRELAVRTADAATLAGEQGGSFSVPVPGDWVKFVEQRSARTLPNSTRVHWVSPDGTSEIVVERFPNFYPKYAVEQYLRVLSSRTPGFRVVGNTQLDNGTPEPSSQLTYRSVDAVAAGATGSDVNRASIANVLPIDKDLWVVSVTVPIDQEDTGRRGLFARVAPEFRVLGRG</sequence>
<feature type="region of interest" description="Disordered" evidence="8">
    <location>
        <begin position="294"/>
        <end position="327"/>
    </location>
</feature>
<feature type="binding site" evidence="7">
    <location>
        <position position="47"/>
    </location>
    <ligand>
        <name>ATP</name>
        <dbReference type="ChEBI" id="CHEBI:30616"/>
    </ligand>
</feature>
<protein>
    <recommendedName>
        <fullName evidence="1">non-specific serine/threonine protein kinase</fullName>
        <ecNumber evidence="1">2.7.11.1</ecNumber>
    </recommendedName>
</protein>
<comment type="caution">
    <text evidence="11">The sequence shown here is derived from an EMBL/GenBank/DDBJ whole genome shotgun (WGS) entry which is preliminary data.</text>
</comment>
<dbReference type="InterPro" id="IPR000719">
    <property type="entry name" value="Prot_kinase_dom"/>
</dbReference>
<evidence type="ECO:0000313" key="12">
    <source>
        <dbReference type="Proteomes" id="UP001205185"/>
    </source>
</evidence>
<evidence type="ECO:0000256" key="1">
    <source>
        <dbReference type="ARBA" id="ARBA00012513"/>
    </source>
</evidence>
<evidence type="ECO:0000256" key="8">
    <source>
        <dbReference type="SAM" id="MobiDB-lite"/>
    </source>
</evidence>
<proteinExistence type="predicted"/>
<reference evidence="11 12" key="1">
    <citation type="submission" date="2022-06" db="EMBL/GenBank/DDBJ databases">
        <title>Genomic Encyclopedia of Archaeal and Bacterial Type Strains, Phase II (KMG-II): from individual species to whole genera.</title>
        <authorList>
            <person name="Goeker M."/>
        </authorList>
    </citation>
    <scope>NUCLEOTIDE SEQUENCE [LARGE SCALE GENOMIC DNA]</scope>
    <source>
        <strain evidence="11 12">DSM 44255</strain>
    </source>
</reference>
<evidence type="ECO:0000256" key="6">
    <source>
        <dbReference type="ARBA" id="ARBA00022840"/>
    </source>
</evidence>
<dbReference type="PROSITE" id="PS00108">
    <property type="entry name" value="PROTEIN_KINASE_ST"/>
    <property type="match status" value="1"/>
</dbReference>
<feature type="domain" description="Protein kinase" evidence="10">
    <location>
        <begin position="18"/>
        <end position="278"/>
    </location>
</feature>
<keyword evidence="9" id="KW-0472">Membrane</keyword>
<dbReference type="InterPro" id="IPR011009">
    <property type="entry name" value="Kinase-like_dom_sf"/>
</dbReference>
<keyword evidence="6 7" id="KW-0067">ATP-binding</keyword>
<dbReference type="EC" id="2.7.11.1" evidence="1"/>
<dbReference type="PANTHER" id="PTHR43289">
    <property type="entry name" value="MITOGEN-ACTIVATED PROTEIN KINASE KINASE KINASE 20-RELATED"/>
    <property type="match status" value="1"/>
</dbReference>
<accession>A0ABT1II83</accession>
<dbReference type="Gene3D" id="3.30.200.20">
    <property type="entry name" value="Phosphorylase Kinase, domain 1"/>
    <property type="match status" value="1"/>
</dbReference>
<keyword evidence="4 7" id="KW-0547">Nucleotide-binding</keyword>
<evidence type="ECO:0000256" key="5">
    <source>
        <dbReference type="ARBA" id="ARBA00022777"/>
    </source>
</evidence>
<dbReference type="Gene3D" id="1.10.510.10">
    <property type="entry name" value="Transferase(Phosphotransferase) domain 1"/>
    <property type="match status" value="1"/>
</dbReference>
<gene>
    <name evidence="11" type="ORF">LV75_004883</name>
</gene>
<keyword evidence="9" id="KW-0812">Transmembrane</keyword>
<evidence type="ECO:0000256" key="2">
    <source>
        <dbReference type="ARBA" id="ARBA00022527"/>
    </source>
</evidence>
<dbReference type="SUPFAM" id="SSF56112">
    <property type="entry name" value="Protein kinase-like (PK-like)"/>
    <property type="match status" value="1"/>
</dbReference>
<organism evidence="11 12">
    <name type="scientific">Actinokineospora diospyrosa</name>
    <dbReference type="NCBI Taxonomy" id="103728"/>
    <lineage>
        <taxon>Bacteria</taxon>
        <taxon>Bacillati</taxon>
        <taxon>Actinomycetota</taxon>
        <taxon>Actinomycetes</taxon>
        <taxon>Pseudonocardiales</taxon>
        <taxon>Pseudonocardiaceae</taxon>
        <taxon>Actinokineospora</taxon>
    </lineage>
</organism>
<evidence type="ECO:0000313" key="11">
    <source>
        <dbReference type="EMBL" id="MCP2272357.1"/>
    </source>
</evidence>
<dbReference type="GO" id="GO:0004674">
    <property type="term" value="F:protein serine/threonine kinase activity"/>
    <property type="evidence" value="ECO:0007669"/>
    <property type="project" value="UniProtKB-KW"/>
</dbReference>
<dbReference type="Proteomes" id="UP001205185">
    <property type="component" value="Unassembled WGS sequence"/>
</dbReference>
<keyword evidence="12" id="KW-1185">Reference proteome</keyword>